<evidence type="ECO:0000313" key="2">
    <source>
        <dbReference type="EMBL" id="EEC66630.1"/>
    </source>
</evidence>
<proteinExistence type="predicted"/>
<name>B8BFX8_ORYSI</name>
<reference evidence="2 3" key="1">
    <citation type="journal article" date="2005" name="PLoS Biol.">
        <title>The genomes of Oryza sativa: a history of duplications.</title>
        <authorList>
            <person name="Yu J."/>
            <person name="Wang J."/>
            <person name="Lin W."/>
            <person name="Li S."/>
            <person name="Li H."/>
            <person name="Zhou J."/>
            <person name="Ni P."/>
            <person name="Dong W."/>
            <person name="Hu S."/>
            <person name="Zeng C."/>
            <person name="Zhang J."/>
            <person name="Zhang Y."/>
            <person name="Li R."/>
            <person name="Xu Z."/>
            <person name="Li S."/>
            <person name="Li X."/>
            <person name="Zheng H."/>
            <person name="Cong L."/>
            <person name="Lin L."/>
            <person name="Yin J."/>
            <person name="Geng J."/>
            <person name="Li G."/>
            <person name="Shi J."/>
            <person name="Liu J."/>
            <person name="Lv H."/>
            <person name="Li J."/>
            <person name="Wang J."/>
            <person name="Deng Y."/>
            <person name="Ran L."/>
            <person name="Shi X."/>
            <person name="Wang X."/>
            <person name="Wu Q."/>
            <person name="Li C."/>
            <person name="Ren X."/>
            <person name="Wang J."/>
            <person name="Wang X."/>
            <person name="Li D."/>
            <person name="Liu D."/>
            <person name="Zhang X."/>
            <person name="Ji Z."/>
            <person name="Zhao W."/>
            <person name="Sun Y."/>
            <person name="Zhang Z."/>
            <person name="Bao J."/>
            <person name="Han Y."/>
            <person name="Dong L."/>
            <person name="Ji J."/>
            <person name="Chen P."/>
            <person name="Wu S."/>
            <person name="Liu J."/>
            <person name="Xiao Y."/>
            <person name="Bu D."/>
            <person name="Tan J."/>
            <person name="Yang L."/>
            <person name="Ye C."/>
            <person name="Zhang J."/>
            <person name="Xu J."/>
            <person name="Zhou Y."/>
            <person name="Yu Y."/>
            <person name="Zhang B."/>
            <person name="Zhuang S."/>
            <person name="Wei H."/>
            <person name="Liu B."/>
            <person name="Lei M."/>
            <person name="Yu H."/>
            <person name="Li Y."/>
            <person name="Xu H."/>
            <person name="Wei S."/>
            <person name="He X."/>
            <person name="Fang L."/>
            <person name="Zhang Z."/>
            <person name="Zhang Y."/>
            <person name="Huang X."/>
            <person name="Su Z."/>
            <person name="Tong W."/>
            <person name="Li J."/>
            <person name="Tong Z."/>
            <person name="Li S."/>
            <person name="Ye J."/>
            <person name="Wang L."/>
            <person name="Fang L."/>
            <person name="Lei T."/>
            <person name="Chen C."/>
            <person name="Chen H."/>
            <person name="Xu Z."/>
            <person name="Li H."/>
            <person name="Huang H."/>
            <person name="Zhang F."/>
            <person name="Xu H."/>
            <person name="Li N."/>
            <person name="Zhao C."/>
            <person name="Li S."/>
            <person name="Dong L."/>
            <person name="Huang Y."/>
            <person name="Li L."/>
            <person name="Xi Y."/>
            <person name="Qi Q."/>
            <person name="Li W."/>
            <person name="Zhang B."/>
            <person name="Hu W."/>
            <person name="Zhang Y."/>
            <person name="Tian X."/>
            <person name="Jiao Y."/>
            <person name="Liang X."/>
            <person name="Jin J."/>
            <person name="Gao L."/>
            <person name="Zheng W."/>
            <person name="Hao B."/>
            <person name="Liu S."/>
            <person name="Wang W."/>
            <person name="Yuan L."/>
            <person name="Cao M."/>
            <person name="McDermott J."/>
            <person name="Samudrala R."/>
            <person name="Wang J."/>
            <person name="Wong G.K."/>
            <person name="Yang H."/>
        </authorList>
    </citation>
    <scope>NUCLEOTIDE SEQUENCE [LARGE SCALE GENOMIC DNA]</scope>
    <source>
        <strain evidence="3">cv. 93-11</strain>
    </source>
</reference>
<gene>
    <name evidence="2" type="ORF">OsI_32875</name>
</gene>
<dbReference type="AlphaFoldDB" id="B8BFX8"/>
<dbReference type="Proteomes" id="UP000007015">
    <property type="component" value="Chromosome 10"/>
</dbReference>
<dbReference type="HOGENOM" id="CLU_2430920_0_0_1"/>
<evidence type="ECO:0000256" key="1">
    <source>
        <dbReference type="SAM" id="MobiDB-lite"/>
    </source>
</evidence>
<dbReference type="Gramene" id="BGIOSGA032237-TA">
    <property type="protein sequence ID" value="BGIOSGA032237-PA"/>
    <property type="gene ID" value="BGIOSGA032237"/>
</dbReference>
<protein>
    <submittedName>
        <fullName evidence="2">Uncharacterized protein</fullName>
    </submittedName>
</protein>
<evidence type="ECO:0000313" key="3">
    <source>
        <dbReference type="Proteomes" id="UP000007015"/>
    </source>
</evidence>
<dbReference type="EMBL" id="CM000135">
    <property type="protein sequence ID" value="EEC66630.1"/>
    <property type="molecule type" value="Genomic_DNA"/>
</dbReference>
<sequence length="91" mass="10270">MEIDGSAEETSGQQSRRVDGGPAMELEEWRWWPGSGEQCLHGVAKEFEVEGAAASALVEQMVIRDLRAAKLNRRRRSAVTWNWSQRVRSGQ</sequence>
<keyword evidence="3" id="KW-1185">Reference proteome</keyword>
<feature type="region of interest" description="Disordered" evidence="1">
    <location>
        <begin position="1"/>
        <end position="23"/>
    </location>
</feature>
<organism evidence="2 3">
    <name type="scientific">Oryza sativa subsp. indica</name>
    <name type="common">Rice</name>
    <dbReference type="NCBI Taxonomy" id="39946"/>
    <lineage>
        <taxon>Eukaryota</taxon>
        <taxon>Viridiplantae</taxon>
        <taxon>Streptophyta</taxon>
        <taxon>Embryophyta</taxon>
        <taxon>Tracheophyta</taxon>
        <taxon>Spermatophyta</taxon>
        <taxon>Magnoliopsida</taxon>
        <taxon>Liliopsida</taxon>
        <taxon>Poales</taxon>
        <taxon>Poaceae</taxon>
        <taxon>BOP clade</taxon>
        <taxon>Oryzoideae</taxon>
        <taxon>Oryzeae</taxon>
        <taxon>Oryzinae</taxon>
        <taxon>Oryza</taxon>
        <taxon>Oryza sativa</taxon>
    </lineage>
</organism>
<accession>B8BFX8</accession>